<dbReference type="Gene3D" id="1.10.630.10">
    <property type="entry name" value="Cytochrome P450"/>
    <property type="match status" value="1"/>
</dbReference>
<dbReference type="InterPro" id="IPR001128">
    <property type="entry name" value="Cyt_P450"/>
</dbReference>
<dbReference type="SUPFAM" id="SSF48264">
    <property type="entry name" value="Cytochrome P450"/>
    <property type="match status" value="1"/>
</dbReference>
<dbReference type="GO" id="GO:0004497">
    <property type="term" value="F:monooxygenase activity"/>
    <property type="evidence" value="ECO:0007669"/>
    <property type="project" value="UniProtKB-KW"/>
</dbReference>
<keyword evidence="7" id="KW-0503">Monooxygenase</keyword>
<dbReference type="RefSeq" id="XP_034112573.2">
    <property type="nucleotide sequence ID" value="XM_034256682.2"/>
</dbReference>
<feature type="binding site" description="axial binding residue" evidence="8">
    <location>
        <position position="433"/>
    </location>
    <ligand>
        <name>heme</name>
        <dbReference type="ChEBI" id="CHEBI:30413"/>
    </ligand>
    <ligandPart>
        <name>Fe</name>
        <dbReference type="ChEBI" id="CHEBI:18248"/>
    </ligandPart>
</feature>
<evidence type="ECO:0000256" key="4">
    <source>
        <dbReference type="ARBA" id="ARBA00022723"/>
    </source>
</evidence>
<accession>A0A6P8XIP0</accession>
<dbReference type="AlphaFoldDB" id="A0A6P8XIP0"/>
<evidence type="ECO:0000256" key="1">
    <source>
        <dbReference type="ARBA" id="ARBA00001971"/>
    </source>
</evidence>
<dbReference type="GO" id="GO:0005506">
    <property type="term" value="F:iron ion binding"/>
    <property type="evidence" value="ECO:0007669"/>
    <property type="project" value="InterPro"/>
</dbReference>
<dbReference type="GeneID" id="117573460"/>
<protein>
    <submittedName>
        <fullName evidence="10">Probable cytochrome P450 313a4 isoform X1</fullName>
    </submittedName>
</protein>
<dbReference type="Pfam" id="PF00067">
    <property type="entry name" value="p450"/>
    <property type="match status" value="1"/>
</dbReference>
<evidence type="ECO:0000313" key="10">
    <source>
        <dbReference type="RefSeq" id="XP_034112573.2"/>
    </source>
</evidence>
<dbReference type="GO" id="GO:0016705">
    <property type="term" value="F:oxidoreductase activity, acting on paired donors, with incorporation or reduction of molecular oxygen"/>
    <property type="evidence" value="ECO:0007669"/>
    <property type="project" value="InterPro"/>
</dbReference>
<keyword evidence="4 8" id="KW-0479">Metal-binding</keyword>
<comment type="cofactor">
    <cofactor evidence="1 8">
        <name>heme</name>
        <dbReference type="ChEBI" id="CHEBI:30413"/>
    </cofactor>
</comment>
<keyword evidence="3 8" id="KW-0349">Heme</keyword>
<dbReference type="InterPro" id="IPR036396">
    <property type="entry name" value="Cyt_P450_sf"/>
</dbReference>
<dbReference type="PRINTS" id="PR00385">
    <property type="entry name" value="P450"/>
</dbReference>
<keyword evidence="6 8" id="KW-0408">Iron</keyword>
<keyword evidence="9" id="KW-1185">Reference proteome</keyword>
<evidence type="ECO:0000256" key="7">
    <source>
        <dbReference type="ARBA" id="ARBA00023033"/>
    </source>
</evidence>
<proteinExistence type="inferred from homology"/>
<evidence type="ECO:0000256" key="8">
    <source>
        <dbReference type="PIRSR" id="PIRSR602401-1"/>
    </source>
</evidence>
<evidence type="ECO:0000256" key="3">
    <source>
        <dbReference type="ARBA" id="ARBA00022617"/>
    </source>
</evidence>
<organism evidence="9 10">
    <name type="scientific">Drosophila albomicans</name>
    <name type="common">Fruit fly</name>
    <dbReference type="NCBI Taxonomy" id="7291"/>
    <lineage>
        <taxon>Eukaryota</taxon>
        <taxon>Metazoa</taxon>
        <taxon>Ecdysozoa</taxon>
        <taxon>Arthropoda</taxon>
        <taxon>Hexapoda</taxon>
        <taxon>Insecta</taxon>
        <taxon>Pterygota</taxon>
        <taxon>Neoptera</taxon>
        <taxon>Endopterygota</taxon>
        <taxon>Diptera</taxon>
        <taxon>Brachycera</taxon>
        <taxon>Muscomorpha</taxon>
        <taxon>Ephydroidea</taxon>
        <taxon>Drosophilidae</taxon>
        <taxon>Drosophila</taxon>
    </lineage>
</organism>
<sequence length="488" mass="56194">MFTWQLWCTLFCVLWLYFLWTLCRFYSLIFTIPGPIGYPLIGVALKVRRREDVLKILKNFLDRYGSFLITWLGPIPSFVTTDPQLIQDILNSQNCLDKANVYRVVNDVAGLGLITAKEPHWSVLRKMLNPAFGLNALTSLVPTFNAEANSLLKMVEPLVDSGEQDLLPLLQNFSLNVASQTTMGCGVNENGNIESHQLLNISNLQESMTEIFFSPWLISRTLRQLFGREDQYFKAKTEIRGFINKLIEPTLSKVSEQLKDKNNFLNLATDLKNRGIFTTQNVEDHSVQIVFAAFETTANTVAYTLMLLAMFPEYQEKAFEELCSFFPKSGDFDVSYSDIKNLVYLDLILNESMRLLTPVPIVGRQTMRDVRLSNGIFIPKGVQIAIDIFHLHRDKKIWGENAETFDPEHFLPHNLQEKHPYSFIPFTKGIRNCIGWRHALISIKIILAKLLRTYKFSTSYKFEDLDFVEDLTLKFKTVPLLDIQRRDC</sequence>
<reference evidence="10" key="1">
    <citation type="submission" date="2025-08" db="UniProtKB">
        <authorList>
            <consortium name="RefSeq"/>
        </authorList>
    </citation>
    <scope>IDENTIFICATION</scope>
    <source>
        <strain evidence="10">15112-1751.03</strain>
        <tissue evidence="10">Whole Adult</tissue>
    </source>
</reference>
<dbReference type="PANTHER" id="PTHR24291:SF50">
    <property type="entry name" value="BIFUNCTIONAL ALBAFLAVENONE MONOOXYGENASE_TERPENE SYNTHASE"/>
    <property type="match status" value="1"/>
</dbReference>
<name>A0A6P8XIP0_DROAB</name>
<dbReference type="InterPro" id="IPR002401">
    <property type="entry name" value="Cyt_P450_E_grp-I"/>
</dbReference>
<dbReference type="PANTHER" id="PTHR24291">
    <property type="entry name" value="CYTOCHROME P450 FAMILY 4"/>
    <property type="match status" value="1"/>
</dbReference>
<evidence type="ECO:0000256" key="6">
    <source>
        <dbReference type="ARBA" id="ARBA00023004"/>
    </source>
</evidence>
<dbReference type="GO" id="GO:0020037">
    <property type="term" value="F:heme binding"/>
    <property type="evidence" value="ECO:0007669"/>
    <property type="project" value="InterPro"/>
</dbReference>
<comment type="similarity">
    <text evidence="2">Belongs to the cytochrome P450 family.</text>
</comment>
<dbReference type="Proteomes" id="UP000515160">
    <property type="component" value="Chromosome 2R"/>
</dbReference>
<evidence type="ECO:0000256" key="5">
    <source>
        <dbReference type="ARBA" id="ARBA00023002"/>
    </source>
</evidence>
<gene>
    <name evidence="10" type="primary">LOC117573460</name>
</gene>
<evidence type="ECO:0000313" key="9">
    <source>
        <dbReference type="Proteomes" id="UP000515160"/>
    </source>
</evidence>
<dbReference type="PRINTS" id="PR00463">
    <property type="entry name" value="EP450I"/>
</dbReference>
<evidence type="ECO:0000256" key="2">
    <source>
        <dbReference type="ARBA" id="ARBA00010617"/>
    </source>
</evidence>
<keyword evidence="5" id="KW-0560">Oxidoreductase</keyword>
<dbReference type="OrthoDB" id="1470350at2759"/>
<dbReference type="InterPro" id="IPR050196">
    <property type="entry name" value="Cytochrome_P450_Monoox"/>
</dbReference>